<organism evidence="1 2">
    <name type="scientific">Clostridium felsineum</name>
    <dbReference type="NCBI Taxonomy" id="36839"/>
    <lineage>
        <taxon>Bacteria</taxon>
        <taxon>Bacillati</taxon>
        <taxon>Bacillota</taxon>
        <taxon>Clostridia</taxon>
        <taxon>Eubacteriales</taxon>
        <taxon>Clostridiaceae</taxon>
        <taxon>Clostridium</taxon>
    </lineage>
</organism>
<evidence type="ECO:0000313" key="1">
    <source>
        <dbReference type="EMBL" id="URZ11474.1"/>
    </source>
</evidence>
<gene>
    <name evidence="1" type="ORF">CROST_021910</name>
</gene>
<evidence type="ECO:0000313" key="2">
    <source>
        <dbReference type="Proteomes" id="UP000190951"/>
    </source>
</evidence>
<reference evidence="1 2" key="1">
    <citation type="submission" date="2022-04" db="EMBL/GenBank/DDBJ databases">
        <title>Genome sequence of C. roseum typestrain.</title>
        <authorList>
            <person name="Poehlein A."/>
            <person name="Schoch T."/>
            <person name="Duerre P."/>
            <person name="Daniel R."/>
        </authorList>
    </citation>
    <scope>NUCLEOTIDE SEQUENCE [LARGE SCALE GENOMIC DNA]</scope>
    <source>
        <strain evidence="1 2">DSM 7320</strain>
    </source>
</reference>
<name>A0A1S8MDR1_9CLOT</name>
<dbReference type="EMBL" id="CP096983">
    <property type="protein sequence ID" value="URZ11474.1"/>
    <property type="molecule type" value="Genomic_DNA"/>
</dbReference>
<sequence>MNRGVSMDVKSVIYPSKWDEVTFYSNGTLEIADNNNSVKIKSKDMIEKIVKKYLVNLDDSDLKKIMKNVEEERNE</sequence>
<dbReference type="AlphaFoldDB" id="A0A1S8MDR1"/>
<dbReference type="STRING" id="84029.CROST_36030"/>
<keyword evidence="2" id="KW-1185">Reference proteome</keyword>
<dbReference type="Proteomes" id="UP000190951">
    <property type="component" value="Chromosome"/>
</dbReference>
<proteinExistence type="predicted"/>
<accession>A0A1S8MDR1</accession>
<protein>
    <submittedName>
        <fullName evidence="1">Uncharacterized protein</fullName>
    </submittedName>
</protein>
<dbReference type="KEGG" id="crw:CROST_021910"/>